<dbReference type="Proteomes" id="UP000545329">
    <property type="component" value="Unassembled WGS sequence"/>
</dbReference>
<proteinExistence type="predicted"/>
<dbReference type="PANTHER" id="PTHR13060:SF0">
    <property type="entry name" value="PROTEIN ECDYSONELESS HOMOLOG"/>
    <property type="match status" value="1"/>
</dbReference>
<keyword evidence="3" id="KW-1185">Reference proteome</keyword>
<sequence>LLAAYVWQRQPFRLRYVPPRGETPAHIGGTTLFGDNVEDEWFIVYLVREITREFPGLAARIDDNDGEFLLIEAADFLPKWLNPENSENRVFFYRGELHIIPLSETPEQDCDLSAPCPTIPQALALLSSRSEEFLAAEPIRAAVNKRIDGYPEKIQASLHRARCFLPAGIVAVLRQRPSLVAAAVQAFYLRDPGDLRACRHPFRTFPAEQRVMALVTFTRCLYAQLVQQKFVPDRRSGYTLPSPSHPQYRAYELGMKLAHGFEILCSKSSKVAPDAKRNVLSGPLWERFLRSLKEKDYFKGEMEGSAKYLELLHMAEDHFQQSVAPESSVEVSPGDEILALLQSTSIDLKEFEREAACLPPEDDDSWLDITPDALDQMLKEAKNESLPSTNEGEQKYDLETVAESMKAFVSKVSSHEGAEMPWSSDESHVTFDVDSFTKALDRILGADSEELDSDDLDEEEELDFSDGDDEDLDAGNQRQDQKVSPEELVSSLRSYMNEMDRELAQTNVGKSFTTQKRGASSVEAATSEGGGPDSEAEDAELAPVDVDMNLVANLLESYSAQAGLAGPTSNILQSMGVYLPENTDGTGSS</sequence>
<dbReference type="InterPro" id="IPR010770">
    <property type="entry name" value="Ecd"/>
</dbReference>
<dbReference type="GO" id="GO:0005634">
    <property type="term" value="C:nucleus"/>
    <property type="evidence" value="ECO:0007669"/>
    <property type="project" value="TreeGrafter"/>
</dbReference>
<dbReference type="AlphaFoldDB" id="A0A7L2Y3M8"/>
<feature type="region of interest" description="Disordered" evidence="1">
    <location>
        <begin position="447"/>
        <end position="487"/>
    </location>
</feature>
<dbReference type="PANTHER" id="PTHR13060">
    <property type="entry name" value="SGT1 PROTEIN HSGT1 SUPPRESSOR OF GCR2"/>
    <property type="match status" value="1"/>
</dbReference>
<comment type="caution">
    <text evidence="2">The sequence shown here is derived from an EMBL/GenBank/DDBJ whole genome shotgun (WGS) entry which is preliminary data.</text>
</comment>
<accession>A0A7L2Y3M8</accession>
<gene>
    <name evidence="2" type="primary">Ecd</name>
    <name evidence="2" type="ORF">ERPZAN_R05807</name>
</gene>
<dbReference type="OrthoDB" id="27237at2759"/>
<evidence type="ECO:0000313" key="3">
    <source>
        <dbReference type="Proteomes" id="UP000545329"/>
    </source>
</evidence>
<organism evidence="2 3">
    <name type="scientific">Erpornis zantholeuca</name>
    <dbReference type="NCBI Taxonomy" id="1112836"/>
    <lineage>
        <taxon>Eukaryota</taxon>
        <taxon>Metazoa</taxon>
        <taxon>Chordata</taxon>
        <taxon>Craniata</taxon>
        <taxon>Vertebrata</taxon>
        <taxon>Euteleostomi</taxon>
        <taxon>Archelosauria</taxon>
        <taxon>Archosauria</taxon>
        <taxon>Dinosauria</taxon>
        <taxon>Saurischia</taxon>
        <taxon>Theropoda</taxon>
        <taxon>Coelurosauria</taxon>
        <taxon>Aves</taxon>
        <taxon>Neognathae</taxon>
        <taxon>Neoaves</taxon>
        <taxon>Telluraves</taxon>
        <taxon>Australaves</taxon>
        <taxon>Passeriformes</taxon>
        <taxon>Sylvioidea</taxon>
        <taxon>Timaliidae</taxon>
        <taxon>Erpornis</taxon>
    </lineage>
</organism>
<feature type="region of interest" description="Disordered" evidence="1">
    <location>
        <begin position="506"/>
        <end position="542"/>
    </location>
</feature>
<evidence type="ECO:0000313" key="2">
    <source>
        <dbReference type="EMBL" id="NXS89552.1"/>
    </source>
</evidence>
<feature type="non-terminal residue" evidence="2">
    <location>
        <position position="1"/>
    </location>
</feature>
<feature type="non-terminal residue" evidence="2">
    <location>
        <position position="589"/>
    </location>
</feature>
<name>A0A7L2Y3M8_9PASS</name>
<dbReference type="EMBL" id="VZTN01035797">
    <property type="protein sequence ID" value="NXS89552.1"/>
    <property type="molecule type" value="Genomic_DNA"/>
</dbReference>
<protein>
    <submittedName>
        <fullName evidence="2">ECD protein</fullName>
    </submittedName>
</protein>
<feature type="compositionally biased region" description="Acidic residues" evidence="1">
    <location>
        <begin position="447"/>
        <end position="473"/>
    </location>
</feature>
<reference evidence="2 3" key="1">
    <citation type="submission" date="2019-09" db="EMBL/GenBank/DDBJ databases">
        <title>Bird 10,000 Genomes (B10K) Project - Family phase.</title>
        <authorList>
            <person name="Zhang G."/>
        </authorList>
    </citation>
    <scope>NUCLEOTIDE SEQUENCE [LARGE SCALE GENOMIC DNA]</scope>
    <source>
        <strain evidence="2">B10K-DU-002-58</strain>
        <tissue evidence="2">Muscle</tissue>
    </source>
</reference>
<evidence type="ECO:0000256" key="1">
    <source>
        <dbReference type="SAM" id="MobiDB-lite"/>
    </source>
</evidence>
<dbReference type="Pfam" id="PF07093">
    <property type="entry name" value="SGT1"/>
    <property type="match status" value="1"/>
</dbReference>
<feature type="compositionally biased region" description="Polar residues" evidence="1">
    <location>
        <begin position="506"/>
        <end position="518"/>
    </location>
</feature>